<proteinExistence type="predicted"/>
<dbReference type="STRING" id="29321.AAV33_07755"/>
<dbReference type="Proteomes" id="UP000006078">
    <property type="component" value="Unassembled WGS sequence"/>
</dbReference>
<dbReference type="OrthoDB" id="4424797at2"/>
<dbReference type="Proteomes" id="UP000011016">
    <property type="component" value="Unassembled WGS sequence"/>
</dbReference>
<protein>
    <submittedName>
        <fullName evidence="3">Uncharacterized protein</fullName>
    </submittedName>
</protein>
<evidence type="ECO:0000313" key="5">
    <source>
        <dbReference type="Proteomes" id="UP000006078"/>
    </source>
</evidence>
<evidence type="ECO:0000256" key="2">
    <source>
        <dbReference type="SAM" id="Phobius"/>
    </source>
</evidence>
<name>I7L849_9CORY</name>
<feature type="region of interest" description="Disordered" evidence="1">
    <location>
        <begin position="114"/>
        <end position="224"/>
    </location>
</feature>
<evidence type="ECO:0000313" key="6">
    <source>
        <dbReference type="Proteomes" id="UP000011016"/>
    </source>
</evidence>
<comment type="caution">
    <text evidence="3">The sequence shown here is derived from an EMBL/GenBank/DDBJ whole genome shotgun (WGS) entry which is preliminary data.</text>
</comment>
<dbReference type="eggNOG" id="COG2919">
    <property type="taxonomic scope" value="Bacteria"/>
</dbReference>
<dbReference type="HOGENOM" id="CLU_1234558_0_0_11"/>
<feature type="region of interest" description="Disordered" evidence="1">
    <location>
        <begin position="1"/>
        <end position="50"/>
    </location>
</feature>
<evidence type="ECO:0000313" key="4">
    <source>
        <dbReference type="EMBL" id="EJZ82770.1"/>
    </source>
</evidence>
<organism evidence="3 6">
    <name type="scientific">Corynebacterium otitidis ATCC 51513</name>
    <dbReference type="NCBI Taxonomy" id="883169"/>
    <lineage>
        <taxon>Bacteria</taxon>
        <taxon>Bacillati</taxon>
        <taxon>Actinomycetota</taxon>
        <taxon>Actinomycetes</taxon>
        <taxon>Mycobacteriales</taxon>
        <taxon>Corynebacteriaceae</taxon>
        <taxon>Corynebacterium</taxon>
    </lineage>
</organism>
<dbReference type="EMBL" id="CAJZ01000033">
    <property type="protein sequence ID" value="CCI83007.1"/>
    <property type="molecule type" value="Genomic_DNA"/>
</dbReference>
<evidence type="ECO:0000313" key="3">
    <source>
        <dbReference type="EMBL" id="CCI83007.1"/>
    </source>
</evidence>
<feature type="transmembrane region" description="Helical" evidence="2">
    <location>
        <begin position="63"/>
        <end position="85"/>
    </location>
</feature>
<feature type="compositionally biased region" description="Acidic residues" evidence="1">
    <location>
        <begin position="201"/>
        <end position="212"/>
    </location>
</feature>
<gene>
    <name evidence="3" type="ORF">BN46_0259</name>
    <name evidence="4" type="ORF">HMPREF9719_00262</name>
</gene>
<feature type="compositionally biased region" description="Basic and acidic residues" evidence="1">
    <location>
        <begin position="114"/>
        <end position="128"/>
    </location>
</feature>
<sequence>MTMTTPAPERRGTRTRGGARPGLAPERHVGPFRRPLHQPTRGTREERGRQLVERRRRAGFARLSVWAIGLLLAGVACAMGLSAAVTQQTFTLQELDAQEQSLDNRIESLNRDVERARSTSELTRRAADDGLVAPAEPGILEVGENGEIEERRAPGDGKLSIVDLNEDHAAAAGEEPGDRDEPAAPAGEDGDEPEGRAARGDDEDDNDADGEDSTAGLAPYPASR</sequence>
<reference evidence="3 6" key="1">
    <citation type="journal article" date="2012" name="J. Bacteriol.">
        <title>Draft Genome Sequence of Turicella otitidis ATCC 51513, Isolated from Middle Ear Fluid from a Child with Otitis Media.</title>
        <authorList>
            <person name="Brinkrolf K."/>
            <person name="Schneider J."/>
            <person name="Knecht M."/>
            <person name="Ruckert C."/>
            <person name="Tauch A."/>
        </authorList>
    </citation>
    <scope>NUCLEOTIDE SEQUENCE [LARGE SCALE GENOMIC DNA]</scope>
    <source>
        <strain evidence="3 6">ATCC 51513</strain>
    </source>
</reference>
<reference evidence="4 5" key="2">
    <citation type="submission" date="2012-08" db="EMBL/GenBank/DDBJ databases">
        <title>The Genome Sequence of Turicella otitidis ATCC 51513.</title>
        <authorList>
            <consortium name="The Broad Institute Genome Sequencing Platform"/>
            <person name="Earl A."/>
            <person name="Ward D."/>
            <person name="Feldgarden M."/>
            <person name="Gevers D."/>
            <person name="Huys G."/>
            <person name="Walker B."/>
            <person name="Young S.K."/>
            <person name="Zeng Q."/>
            <person name="Gargeya S."/>
            <person name="Fitzgerald M."/>
            <person name="Haas B."/>
            <person name="Abouelleil A."/>
            <person name="Alvarado L."/>
            <person name="Arachchi H.M."/>
            <person name="Berlin A.M."/>
            <person name="Chapman S.B."/>
            <person name="Goldberg J."/>
            <person name="Griggs A."/>
            <person name="Gujja S."/>
            <person name="Hansen M."/>
            <person name="Howarth C."/>
            <person name="Imamovic A."/>
            <person name="Larimer J."/>
            <person name="McCowen C."/>
            <person name="Montmayeur A."/>
            <person name="Murphy C."/>
            <person name="Neiman D."/>
            <person name="Pearson M."/>
            <person name="Priest M."/>
            <person name="Roberts A."/>
            <person name="Saif S."/>
            <person name="Shea T."/>
            <person name="Sisk P."/>
            <person name="Sykes S."/>
            <person name="Wortman J."/>
            <person name="Nusbaum C."/>
            <person name="Birren B."/>
        </authorList>
    </citation>
    <scope>NUCLEOTIDE SEQUENCE [LARGE SCALE GENOMIC DNA]</scope>
    <source>
        <strain evidence="4 5">ATCC 51513</strain>
    </source>
</reference>
<keyword evidence="5" id="KW-1185">Reference proteome</keyword>
<keyword evidence="2" id="KW-0812">Transmembrane</keyword>
<dbReference type="EMBL" id="AHAE01000017">
    <property type="protein sequence ID" value="EJZ82770.1"/>
    <property type="molecule type" value="Genomic_DNA"/>
</dbReference>
<keyword evidence="2" id="KW-0472">Membrane</keyword>
<keyword evidence="2" id="KW-1133">Transmembrane helix</keyword>
<dbReference type="AlphaFoldDB" id="I7L849"/>
<dbReference type="RefSeq" id="WP_004600152.1">
    <property type="nucleotide sequence ID" value="NZ_HF541865.1"/>
</dbReference>
<evidence type="ECO:0000256" key="1">
    <source>
        <dbReference type="SAM" id="MobiDB-lite"/>
    </source>
</evidence>
<accession>I7L849</accession>